<dbReference type="Proteomes" id="UP000887159">
    <property type="component" value="Unassembled WGS sequence"/>
</dbReference>
<comment type="caution">
    <text evidence="1">The sequence shown here is derived from an EMBL/GenBank/DDBJ whole genome shotgun (WGS) entry which is preliminary data.</text>
</comment>
<gene>
    <name evidence="1" type="ORF">TNCV_1089441</name>
</gene>
<proteinExistence type="predicted"/>
<protein>
    <submittedName>
        <fullName evidence="1">Uncharacterized protein</fullName>
    </submittedName>
</protein>
<evidence type="ECO:0000313" key="2">
    <source>
        <dbReference type="Proteomes" id="UP000887159"/>
    </source>
</evidence>
<keyword evidence="2" id="KW-1185">Reference proteome</keyword>
<dbReference type="AlphaFoldDB" id="A0A8X6VQ49"/>
<sequence>MTRSVAKRPRVAEQCDVNIHSLHTTSTGGRLCLEVFNVHQSLHTTGLQWHQDSNSRIVDVEVWRGGWKFRCRRSTSITDTLLQSETLITS</sequence>
<dbReference type="EMBL" id="BMAU01021343">
    <property type="protein sequence ID" value="GFY17168.1"/>
    <property type="molecule type" value="Genomic_DNA"/>
</dbReference>
<organism evidence="1 2">
    <name type="scientific">Trichonephila clavipes</name>
    <name type="common">Golden silk orbweaver</name>
    <name type="synonym">Nephila clavipes</name>
    <dbReference type="NCBI Taxonomy" id="2585209"/>
    <lineage>
        <taxon>Eukaryota</taxon>
        <taxon>Metazoa</taxon>
        <taxon>Ecdysozoa</taxon>
        <taxon>Arthropoda</taxon>
        <taxon>Chelicerata</taxon>
        <taxon>Arachnida</taxon>
        <taxon>Araneae</taxon>
        <taxon>Araneomorphae</taxon>
        <taxon>Entelegynae</taxon>
        <taxon>Araneoidea</taxon>
        <taxon>Nephilidae</taxon>
        <taxon>Trichonephila</taxon>
    </lineage>
</organism>
<reference evidence="1" key="1">
    <citation type="submission" date="2020-08" db="EMBL/GenBank/DDBJ databases">
        <title>Multicomponent nature underlies the extraordinary mechanical properties of spider dragline silk.</title>
        <authorList>
            <person name="Kono N."/>
            <person name="Nakamura H."/>
            <person name="Mori M."/>
            <person name="Yoshida Y."/>
            <person name="Ohtoshi R."/>
            <person name="Malay A.D."/>
            <person name="Moran D.A.P."/>
            <person name="Tomita M."/>
            <person name="Numata K."/>
            <person name="Arakawa K."/>
        </authorList>
    </citation>
    <scope>NUCLEOTIDE SEQUENCE</scope>
</reference>
<accession>A0A8X6VQ49</accession>
<name>A0A8X6VQ49_TRICX</name>
<evidence type="ECO:0000313" key="1">
    <source>
        <dbReference type="EMBL" id="GFY17168.1"/>
    </source>
</evidence>